<dbReference type="PANTHER" id="PTHR43161">
    <property type="entry name" value="SORBITOL DEHYDROGENASE"/>
    <property type="match status" value="1"/>
</dbReference>
<evidence type="ECO:0000259" key="6">
    <source>
        <dbReference type="Pfam" id="PF00107"/>
    </source>
</evidence>
<dbReference type="PANTHER" id="PTHR43161:SF9">
    <property type="entry name" value="SORBITOL DEHYDROGENASE"/>
    <property type="match status" value="1"/>
</dbReference>
<dbReference type="InterPro" id="IPR013154">
    <property type="entry name" value="ADH-like_N"/>
</dbReference>
<comment type="cofactor">
    <cofactor evidence="1">
        <name>Zn(2+)</name>
        <dbReference type="ChEBI" id="CHEBI:29105"/>
    </cofactor>
</comment>
<protein>
    <submittedName>
        <fullName evidence="8">L-idonate 5-dehydrogenase</fullName>
    </submittedName>
</protein>
<feature type="domain" description="Alcohol dehydrogenase-like C-terminal" evidence="6">
    <location>
        <begin position="184"/>
        <end position="309"/>
    </location>
</feature>
<dbReference type="InterPro" id="IPR036291">
    <property type="entry name" value="NAD(P)-bd_dom_sf"/>
</dbReference>
<reference evidence="8 9" key="1">
    <citation type="submission" date="2019-03" db="EMBL/GenBank/DDBJ databases">
        <title>Pragia sp. nov. isolated from the gut tract of Carduelis flavirostris.</title>
        <authorList>
            <person name="Ge Y."/>
        </authorList>
    </citation>
    <scope>NUCLEOTIDE SEQUENCE [LARGE SCALE GENOMIC DNA]</scope>
    <source>
        <strain evidence="8 9">CF-458</strain>
    </source>
</reference>
<evidence type="ECO:0000313" key="9">
    <source>
        <dbReference type="Proteomes" id="UP000293154"/>
    </source>
</evidence>
<dbReference type="InterPro" id="IPR011032">
    <property type="entry name" value="GroES-like_sf"/>
</dbReference>
<dbReference type="Gene3D" id="3.40.50.720">
    <property type="entry name" value="NAD(P)-binding Rossmann-like Domain"/>
    <property type="match status" value="1"/>
</dbReference>
<organism evidence="8 9">
    <name type="scientific">Limnobaculum zhutongyuii</name>
    <dbReference type="NCBI Taxonomy" id="2498113"/>
    <lineage>
        <taxon>Bacteria</taxon>
        <taxon>Pseudomonadati</taxon>
        <taxon>Pseudomonadota</taxon>
        <taxon>Gammaproteobacteria</taxon>
        <taxon>Enterobacterales</taxon>
        <taxon>Budviciaceae</taxon>
        <taxon>Limnobaculum</taxon>
    </lineage>
</organism>
<dbReference type="GO" id="GO:0016491">
    <property type="term" value="F:oxidoreductase activity"/>
    <property type="evidence" value="ECO:0007669"/>
    <property type="project" value="UniProtKB-KW"/>
</dbReference>
<proteinExistence type="inferred from homology"/>
<evidence type="ECO:0000256" key="1">
    <source>
        <dbReference type="ARBA" id="ARBA00001947"/>
    </source>
</evidence>
<dbReference type="RefSeq" id="WP_130590035.1">
    <property type="nucleotide sequence ID" value="NZ_CP034752.1"/>
</dbReference>
<keyword evidence="9" id="KW-1185">Reference proteome</keyword>
<dbReference type="GO" id="GO:0046872">
    <property type="term" value="F:metal ion binding"/>
    <property type="evidence" value="ECO:0007669"/>
    <property type="project" value="UniProtKB-KW"/>
</dbReference>
<dbReference type="Pfam" id="PF08240">
    <property type="entry name" value="ADH_N"/>
    <property type="match status" value="1"/>
</dbReference>
<evidence type="ECO:0000313" key="8">
    <source>
        <dbReference type="EMBL" id="QBH95037.1"/>
    </source>
</evidence>
<accession>A0A411WGB0</accession>
<dbReference type="Pfam" id="PF00107">
    <property type="entry name" value="ADH_zinc_N"/>
    <property type="match status" value="1"/>
</dbReference>
<dbReference type="EMBL" id="CP034752">
    <property type="protein sequence ID" value="QBH95037.1"/>
    <property type="molecule type" value="Genomic_DNA"/>
</dbReference>
<keyword evidence="4" id="KW-0862">Zinc</keyword>
<dbReference type="Proteomes" id="UP000293154">
    <property type="component" value="Chromosome"/>
</dbReference>
<evidence type="ECO:0000259" key="7">
    <source>
        <dbReference type="Pfam" id="PF08240"/>
    </source>
</evidence>
<dbReference type="OrthoDB" id="9773078at2"/>
<keyword evidence="3" id="KW-0479">Metal-binding</keyword>
<sequence length="350" mass="37747">MSSNQLSCKACFAHAKKDIRIDERVLEYTDEQVVVKVEAGGICGSDIHYYQEGHAGLSVLKHPMVIGHEFAGKIHKAPKNSNLKVGQKVAVNPSQPCNQCEFCLEGKQNQCPNMRFMGSAQFNPHVHGGFSEYVVVSEQQCFPYDESIPAQVMAFSEPTAVAIHAINIAGNLVGKKVLVMGAGPIGGLIIAAAKAAGAVEVVASDISERGQKIALQMGADRAVSPTDKAIFEEFSKNKGYFDVTFEACGASSAIASTVLVTRANGSVVQVGMGASPVEYPVAQMLAKEINWKGSFRFINEFSTAVKWLEKGIINPRPLISNEFPYQNVEQALITATDKNISSKVLVTFFE</sequence>
<dbReference type="KEGG" id="prag:EKN56_00550"/>
<feature type="domain" description="Alcohol dehydrogenase-like N-terminal" evidence="7">
    <location>
        <begin position="30"/>
        <end position="144"/>
    </location>
</feature>
<gene>
    <name evidence="8" type="ORF">EKN56_00550</name>
</gene>
<dbReference type="CDD" id="cd08232">
    <property type="entry name" value="idonate-5-DH"/>
    <property type="match status" value="1"/>
</dbReference>
<comment type="similarity">
    <text evidence="2">Belongs to the zinc-containing alcohol dehydrogenase family.</text>
</comment>
<evidence type="ECO:0000256" key="2">
    <source>
        <dbReference type="ARBA" id="ARBA00008072"/>
    </source>
</evidence>
<evidence type="ECO:0000256" key="3">
    <source>
        <dbReference type="ARBA" id="ARBA00022723"/>
    </source>
</evidence>
<dbReference type="AlphaFoldDB" id="A0A411WGB0"/>
<dbReference type="Gene3D" id="3.90.180.10">
    <property type="entry name" value="Medium-chain alcohol dehydrogenases, catalytic domain"/>
    <property type="match status" value="1"/>
</dbReference>
<evidence type="ECO:0000256" key="5">
    <source>
        <dbReference type="ARBA" id="ARBA00023002"/>
    </source>
</evidence>
<dbReference type="NCBIfam" id="NF007375">
    <property type="entry name" value="PRK09880.1"/>
    <property type="match status" value="1"/>
</dbReference>
<name>A0A411WGB0_9GAMM</name>
<dbReference type="SUPFAM" id="SSF51735">
    <property type="entry name" value="NAD(P)-binding Rossmann-fold domains"/>
    <property type="match status" value="1"/>
</dbReference>
<keyword evidence="5" id="KW-0560">Oxidoreductase</keyword>
<dbReference type="SUPFAM" id="SSF50129">
    <property type="entry name" value="GroES-like"/>
    <property type="match status" value="1"/>
</dbReference>
<dbReference type="InterPro" id="IPR013149">
    <property type="entry name" value="ADH-like_C"/>
</dbReference>
<evidence type="ECO:0000256" key="4">
    <source>
        <dbReference type="ARBA" id="ARBA00022833"/>
    </source>
</evidence>